<evidence type="ECO:0000313" key="2">
    <source>
        <dbReference type="Proteomes" id="UP000887566"/>
    </source>
</evidence>
<dbReference type="Proteomes" id="UP000887566">
    <property type="component" value="Unplaced"/>
</dbReference>
<sequence>MQNQNPSRSNPAPNVFIQQTPLPQASQPGYYQQQYGQPNPTNAYMGQPTGTGPMASGMGGGSQIMPGRSVAASSTSSYAMSPANYQLQSPSVVNPLGSPPMYSGGGPTSVPPIGGPASVGPASVGPAPGSVPPPPMKAESLQQPVTPARSDAVDSAAFQSSQSREQPLQQQQQRVAEPPRPTVSTVSQPYSQEVLDRLDAMSPMGLAMTARELVQEVINRSYGVTTALMKMSADKQHRGGVQQQNDPDELLTYCDQLMRRITEVRIRLDRLEQKEMLAPLTEDDYLLMVAHGADQSDKPQTDSETFALLKENHRKAMIQYEQNRERLLKLSSGLKSIEWEAAVSTPILSRKSDRTN</sequence>
<dbReference type="AlphaFoldDB" id="A0A914V2R8"/>
<evidence type="ECO:0000256" key="1">
    <source>
        <dbReference type="SAM" id="MobiDB-lite"/>
    </source>
</evidence>
<dbReference type="WBParaSite" id="PSAMB.scaffold147size72779.g2605.t1">
    <property type="protein sequence ID" value="PSAMB.scaffold147size72779.g2605.t1"/>
    <property type="gene ID" value="PSAMB.scaffold147size72779.g2605"/>
</dbReference>
<evidence type="ECO:0000313" key="3">
    <source>
        <dbReference type="WBParaSite" id="PSAMB.scaffold147size72779.g2605.t1"/>
    </source>
</evidence>
<protein>
    <submittedName>
        <fullName evidence="3">Mediator complex subunit 30</fullName>
    </submittedName>
</protein>
<proteinExistence type="predicted"/>
<organism evidence="2 3">
    <name type="scientific">Plectus sambesii</name>
    <dbReference type="NCBI Taxonomy" id="2011161"/>
    <lineage>
        <taxon>Eukaryota</taxon>
        <taxon>Metazoa</taxon>
        <taxon>Ecdysozoa</taxon>
        <taxon>Nematoda</taxon>
        <taxon>Chromadorea</taxon>
        <taxon>Plectida</taxon>
        <taxon>Plectina</taxon>
        <taxon>Plectoidea</taxon>
        <taxon>Plectidae</taxon>
        <taxon>Plectus</taxon>
    </lineage>
</organism>
<feature type="compositionally biased region" description="Low complexity" evidence="1">
    <location>
        <begin position="159"/>
        <end position="176"/>
    </location>
</feature>
<feature type="compositionally biased region" description="Polar residues" evidence="1">
    <location>
        <begin position="71"/>
        <end position="92"/>
    </location>
</feature>
<keyword evidence="2" id="KW-1185">Reference proteome</keyword>
<accession>A0A914V2R8</accession>
<feature type="region of interest" description="Disordered" evidence="1">
    <location>
        <begin position="1"/>
        <end position="190"/>
    </location>
</feature>
<feature type="compositionally biased region" description="Low complexity" evidence="1">
    <location>
        <begin position="27"/>
        <end position="38"/>
    </location>
</feature>
<reference evidence="3" key="1">
    <citation type="submission" date="2022-11" db="UniProtKB">
        <authorList>
            <consortium name="WormBaseParasite"/>
        </authorList>
    </citation>
    <scope>IDENTIFICATION</scope>
</reference>
<name>A0A914V2R8_9BILA</name>
<feature type="compositionally biased region" description="Polar residues" evidence="1">
    <location>
        <begin position="1"/>
        <end position="26"/>
    </location>
</feature>
<feature type="compositionally biased region" description="Low complexity" evidence="1">
    <location>
        <begin position="115"/>
        <end position="128"/>
    </location>
</feature>